<organism evidence="2 3">
    <name type="scientific">Batillaria attramentaria</name>
    <dbReference type="NCBI Taxonomy" id="370345"/>
    <lineage>
        <taxon>Eukaryota</taxon>
        <taxon>Metazoa</taxon>
        <taxon>Spiralia</taxon>
        <taxon>Lophotrochozoa</taxon>
        <taxon>Mollusca</taxon>
        <taxon>Gastropoda</taxon>
        <taxon>Caenogastropoda</taxon>
        <taxon>Sorbeoconcha</taxon>
        <taxon>Cerithioidea</taxon>
        <taxon>Batillariidae</taxon>
        <taxon>Batillaria</taxon>
    </lineage>
</organism>
<evidence type="ECO:0000256" key="1">
    <source>
        <dbReference type="SAM" id="MobiDB-lite"/>
    </source>
</evidence>
<accession>A0ABD0KH32</accession>
<keyword evidence="3" id="KW-1185">Reference proteome</keyword>
<feature type="region of interest" description="Disordered" evidence="1">
    <location>
        <begin position="49"/>
        <end position="96"/>
    </location>
</feature>
<evidence type="ECO:0000313" key="2">
    <source>
        <dbReference type="EMBL" id="KAK7486508.1"/>
    </source>
</evidence>
<evidence type="ECO:0000313" key="3">
    <source>
        <dbReference type="Proteomes" id="UP001519460"/>
    </source>
</evidence>
<protein>
    <submittedName>
        <fullName evidence="2">Uncharacterized protein</fullName>
    </submittedName>
</protein>
<name>A0ABD0KH32_9CAEN</name>
<dbReference type="Proteomes" id="UP001519460">
    <property type="component" value="Unassembled WGS sequence"/>
</dbReference>
<proteinExistence type="predicted"/>
<feature type="non-terminal residue" evidence="2">
    <location>
        <position position="1"/>
    </location>
</feature>
<comment type="caution">
    <text evidence="2">The sequence shown here is derived from an EMBL/GenBank/DDBJ whole genome shotgun (WGS) entry which is preliminary data.</text>
</comment>
<reference evidence="2 3" key="1">
    <citation type="journal article" date="2023" name="Sci. Data">
        <title>Genome assembly of the Korean intertidal mud-creeper Batillaria attramentaria.</title>
        <authorList>
            <person name="Patra A.K."/>
            <person name="Ho P.T."/>
            <person name="Jun S."/>
            <person name="Lee S.J."/>
            <person name="Kim Y."/>
            <person name="Won Y.J."/>
        </authorList>
    </citation>
    <scope>NUCLEOTIDE SEQUENCE [LARGE SCALE GENOMIC DNA]</scope>
    <source>
        <strain evidence="2">Wonlab-2016</strain>
    </source>
</reference>
<dbReference type="EMBL" id="JACVVK020000177">
    <property type="protein sequence ID" value="KAK7486508.1"/>
    <property type="molecule type" value="Genomic_DNA"/>
</dbReference>
<sequence length="198" mass="21495">RQQHVAVQQYNSVRCPGDPATSVYTGAFLMIAVQPASDLSWWRDSSPIQAKTSITGPGQPPGTSEDHNDWLVPESGWRGGGEGGPQVDQISSGIKGHPEELFKNPCGKQGPPSRLVQSLDGSRLLPTCNNREWFSTPATVADYRLEAVQCGTLLYVAYVPPTHAVVNGFNTIPTEEIHTMNSEARRGVSRSQSSNNYC</sequence>
<dbReference type="AlphaFoldDB" id="A0ABD0KH32"/>
<gene>
    <name evidence="2" type="ORF">BaRGS_00022174</name>
</gene>